<keyword evidence="3" id="KW-0547">Nucleotide-binding</keyword>
<dbReference type="EMBL" id="JBAHYK010000536">
    <property type="protein sequence ID" value="KAL0573153.1"/>
    <property type="molecule type" value="Genomic_DNA"/>
</dbReference>
<dbReference type="EMBL" id="JBAHYK010000536">
    <property type="protein sequence ID" value="KAL0573155.1"/>
    <property type="molecule type" value="Genomic_DNA"/>
</dbReference>
<dbReference type="PANTHER" id="PTHR43117">
    <property type="entry name" value="OSMOPROTECTANT IMPORT ATP-BINDING PROTEIN OSMV"/>
    <property type="match status" value="1"/>
</dbReference>
<organism evidence="7 8">
    <name type="scientific">Marasmius crinis-equi</name>
    <dbReference type="NCBI Taxonomy" id="585013"/>
    <lineage>
        <taxon>Eukaryota</taxon>
        <taxon>Fungi</taxon>
        <taxon>Dikarya</taxon>
        <taxon>Basidiomycota</taxon>
        <taxon>Agaricomycotina</taxon>
        <taxon>Agaricomycetes</taxon>
        <taxon>Agaricomycetidae</taxon>
        <taxon>Agaricales</taxon>
        <taxon>Marasmiineae</taxon>
        <taxon>Marasmiaceae</taxon>
        <taxon>Marasmius</taxon>
    </lineage>
</organism>
<dbReference type="PROSITE" id="PS50893">
    <property type="entry name" value="ABC_TRANSPORTER_2"/>
    <property type="match status" value="2"/>
</dbReference>
<proteinExistence type="inferred from homology"/>
<keyword evidence="2" id="KW-0813">Transport</keyword>
<evidence type="ECO:0000313" key="6">
    <source>
        <dbReference type="EMBL" id="KAL0573153.1"/>
    </source>
</evidence>
<dbReference type="InterPro" id="IPR027417">
    <property type="entry name" value="P-loop_NTPase"/>
</dbReference>
<reference evidence="7 8" key="1">
    <citation type="submission" date="2024-02" db="EMBL/GenBank/DDBJ databases">
        <title>A draft genome for the cacao thread blight pathogen Marasmius crinis-equi.</title>
        <authorList>
            <person name="Cohen S.P."/>
            <person name="Baruah I.K."/>
            <person name="Amoako-Attah I."/>
            <person name="Bukari Y."/>
            <person name="Meinhardt L.W."/>
            <person name="Bailey B.A."/>
        </authorList>
    </citation>
    <scope>NUCLEOTIDE SEQUENCE [LARGE SCALE GENOMIC DNA]</scope>
    <source>
        <strain evidence="7 8">GH-76</strain>
    </source>
</reference>
<keyword evidence="8" id="KW-1185">Reference proteome</keyword>
<sequence length="606" mass="67875">MLSLSSLRKGHWLRTTLTSVGTRSLSTTIINVPKANIYPFGSATSKTQPVFTDVEWKIEKGESWAVVGSGSGEKDLLFQTLLGHLRISPYPSQGLFPFLTSHQDPTTAISIVSFTHRPRSGGNTGFYDYSARYGAVHEEDKVTLRESLYASLGLVKDPFEETEQELKLSEDDQKTFDELAEKMGLASFMDLPIIALSNGQTRRARILRAVLRKPKIELLLLDEPLTGLDVQMRPKLLSLLHKLHQSERPRVILGLRSNDEMPEWITNVATVGNRRIRTGSREDYLRGLLSTGQQNYGASVQDENTSHQEMQKSPGELVVDMKNVRVEYSGRQVLKDITWQIRQGERWHLQGTNGSGKTTLLSILMGDHPQSYTQSPNCYLSSSSSSPSPEPVVTERHLRLFSHPRRGIPTPHLQSGSLIGVLSPEIFDAFPRRANMKVWDVISTGFDGGYVPRGTVGVGLGVTGEPKRYGPAEIREFVEGGPEERWRLERMQHVLEALGPRSWGRHDQDQEDFTKRNFVDLSVGEQRMVLLMRALVARPKLVLLDEVWSGMDEGMVEAARRYLRGDGIGRDQAAVVITHWEGEVPWGDADGVKRFRLSQGQGSEVV</sequence>
<feature type="domain" description="ABC transporter" evidence="5">
    <location>
        <begin position="32"/>
        <end position="298"/>
    </location>
</feature>
<protein>
    <recommendedName>
        <fullName evidence="5">ABC transporter domain-containing protein</fullName>
    </recommendedName>
</protein>
<dbReference type="PANTHER" id="PTHR43117:SF4">
    <property type="entry name" value="OSMOPROTECTANT IMPORT ATP-BINDING PROTEIN OSMV"/>
    <property type="match status" value="1"/>
</dbReference>
<feature type="domain" description="ABC transporter" evidence="5">
    <location>
        <begin position="319"/>
        <end position="605"/>
    </location>
</feature>
<dbReference type="InterPro" id="IPR003593">
    <property type="entry name" value="AAA+_ATPase"/>
</dbReference>
<dbReference type="Proteomes" id="UP001465976">
    <property type="component" value="Unassembled WGS sequence"/>
</dbReference>
<evidence type="ECO:0000256" key="2">
    <source>
        <dbReference type="ARBA" id="ARBA00022448"/>
    </source>
</evidence>
<dbReference type="Gene3D" id="3.40.50.300">
    <property type="entry name" value="P-loop containing nucleotide triphosphate hydrolases"/>
    <property type="match status" value="2"/>
</dbReference>
<keyword evidence="4" id="KW-0067">ATP-binding</keyword>
<evidence type="ECO:0000256" key="1">
    <source>
        <dbReference type="ARBA" id="ARBA00005417"/>
    </source>
</evidence>
<evidence type="ECO:0000259" key="5">
    <source>
        <dbReference type="PROSITE" id="PS50893"/>
    </source>
</evidence>
<dbReference type="InterPro" id="IPR003439">
    <property type="entry name" value="ABC_transporter-like_ATP-bd"/>
</dbReference>
<evidence type="ECO:0000313" key="7">
    <source>
        <dbReference type="EMBL" id="KAL0573155.1"/>
    </source>
</evidence>
<dbReference type="Pfam" id="PF00005">
    <property type="entry name" value="ABC_tran"/>
    <property type="match status" value="3"/>
</dbReference>
<evidence type="ECO:0000256" key="3">
    <source>
        <dbReference type="ARBA" id="ARBA00022741"/>
    </source>
</evidence>
<gene>
    <name evidence="6" type="ORF">V5O48_008805</name>
    <name evidence="7" type="ORF">V5O48_008807</name>
</gene>
<evidence type="ECO:0000256" key="4">
    <source>
        <dbReference type="ARBA" id="ARBA00022840"/>
    </source>
</evidence>
<dbReference type="SMART" id="SM00382">
    <property type="entry name" value="AAA"/>
    <property type="match status" value="2"/>
</dbReference>
<comment type="similarity">
    <text evidence="1">Belongs to the ABC transporter superfamily.</text>
</comment>
<accession>A0ABR3FCW7</accession>
<dbReference type="SUPFAM" id="SSF52540">
    <property type="entry name" value="P-loop containing nucleoside triphosphate hydrolases"/>
    <property type="match status" value="2"/>
</dbReference>
<name>A0ABR3FCW7_9AGAR</name>
<comment type="caution">
    <text evidence="7">The sequence shown here is derived from an EMBL/GenBank/DDBJ whole genome shotgun (WGS) entry which is preliminary data.</text>
</comment>
<evidence type="ECO:0000313" key="8">
    <source>
        <dbReference type="Proteomes" id="UP001465976"/>
    </source>
</evidence>